<name>A0A1I8ACN5_9BILA</name>
<protein>
    <submittedName>
        <fullName evidence="2">Uncharacterized protein</fullName>
    </submittedName>
</protein>
<evidence type="ECO:0000313" key="2">
    <source>
        <dbReference type="WBParaSite" id="L893_g4397.t1"/>
    </source>
</evidence>
<dbReference type="WBParaSite" id="L893_g4397.t1">
    <property type="protein sequence ID" value="L893_g4397.t1"/>
    <property type="gene ID" value="L893_g4397"/>
</dbReference>
<evidence type="ECO:0000313" key="1">
    <source>
        <dbReference type="Proteomes" id="UP000095287"/>
    </source>
</evidence>
<sequence length="123" mass="13901">MVAIWNRSSTVERRNKHRRRQAVVAPDLHMALSHVTGNAASPKLDNNENNALCTQGNENDCLIKLWTEVKQMVQKKVQAKGSPKIEDTLMELFKIEEKSGGLKESESWIRMVRTGGGESLHYV</sequence>
<dbReference type="AlphaFoldDB" id="A0A1I8ACN5"/>
<organism evidence="1 2">
    <name type="scientific">Steinernema glaseri</name>
    <dbReference type="NCBI Taxonomy" id="37863"/>
    <lineage>
        <taxon>Eukaryota</taxon>
        <taxon>Metazoa</taxon>
        <taxon>Ecdysozoa</taxon>
        <taxon>Nematoda</taxon>
        <taxon>Chromadorea</taxon>
        <taxon>Rhabditida</taxon>
        <taxon>Tylenchina</taxon>
        <taxon>Panagrolaimomorpha</taxon>
        <taxon>Strongyloidoidea</taxon>
        <taxon>Steinernematidae</taxon>
        <taxon>Steinernema</taxon>
    </lineage>
</organism>
<reference evidence="2" key="1">
    <citation type="submission" date="2016-11" db="UniProtKB">
        <authorList>
            <consortium name="WormBaseParasite"/>
        </authorList>
    </citation>
    <scope>IDENTIFICATION</scope>
</reference>
<accession>A0A1I8ACN5</accession>
<dbReference type="Proteomes" id="UP000095287">
    <property type="component" value="Unplaced"/>
</dbReference>
<proteinExistence type="predicted"/>
<keyword evidence="1" id="KW-1185">Reference proteome</keyword>